<reference evidence="2 3" key="1">
    <citation type="submission" date="2019-06" db="EMBL/GenBank/DDBJ databases">
        <title>Amycolatopsis alkalitolerans sp. nov., isolated from Gastrodia elata Blume.</title>
        <authorList>
            <person name="Narsing Rao M.P."/>
            <person name="Li W.J."/>
        </authorList>
    </citation>
    <scope>NUCLEOTIDE SEQUENCE [LARGE SCALE GENOMIC DNA]</scope>
    <source>
        <strain evidence="2 3">SYSUP0005</strain>
    </source>
</reference>
<feature type="transmembrane region" description="Helical" evidence="1">
    <location>
        <begin position="165"/>
        <end position="184"/>
    </location>
</feature>
<keyword evidence="1" id="KW-0472">Membrane</keyword>
<proteinExistence type="predicted"/>
<accession>A0A5C4LX36</accession>
<evidence type="ECO:0000256" key="1">
    <source>
        <dbReference type="SAM" id="Phobius"/>
    </source>
</evidence>
<evidence type="ECO:0000313" key="2">
    <source>
        <dbReference type="EMBL" id="TNC24116.1"/>
    </source>
</evidence>
<dbReference type="Proteomes" id="UP000305546">
    <property type="component" value="Unassembled WGS sequence"/>
</dbReference>
<keyword evidence="3" id="KW-1185">Reference proteome</keyword>
<protein>
    <recommendedName>
        <fullName evidence="4">PH domain-containing protein</fullName>
    </recommendedName>
</protein>
<dbReference type="RefSeq" id="WP_139098070.1">
    <property type="nucleotide sequence ID" value="NZ_VDFW01000016.1"/>
</dbReference>
<dbReference type="AlphaFoldDB" id="A0A5C4LX36"/>
<organism evidence="2 3">
    <name type="scientific">Amycolatopsis alkalitolerans</name>
    <dbReference type="NCBI Taxonomy" id="2547244"/>
    <lineage>
        <taxon>Bacteria</taxon>
        <taxon>Bacillati</taxon>
        <taxon>Actinomycetota</taxon>
        <taxon>Actinomycetes</taxon>
        <taxon>Pseudonocardiales</taxon>
        <taxon>Pseudonocardiaceae</taxon>
        <taxon>Amycolatopsis</taxon>
    </lineage>
</organism>
<sequence>MHVLAKTPGSGDIITVLYRKGERIFGIVCLVASLGFMFTIITPLEDREDNFGTVAGVILVVTPALWLLIAVLMARVVIRTDGIYVRNWFFSWWITWTAIDELDVDDHLVVVLSNGFRIYPSVGGGSVASALRGNRHLRGLRDQIEQARREATSGMEPVAYQRRRFGIWRFILIYAIFIGLAALVRL</sequence>
<name>A0A5C4LX36_9PSEU</name>
<comment type="caution">
    <text evidence="2">The sequence shown here is derived from an EMBL/GenBank/DDBJ whole genome shotgun (WGS) entry which is preliminary data.</text>
</comment>
<feature type="transmembrane region" description="Helical" evidence="1">
    <location>
        <begin position="54"/>
        <end position="78"/>
    </location>
</feature>
<keyword evidence="1" id="KW-0812">Transmembrane</keyword>
<gene>
    <name evidence="2" type="ORF">FG385_18790</name>
</gene>
<dbReference type="OrthoDB" id="58041at1813"/>
<keyword evidence="1" id="KW-1133">Transmembrane helix</keyword>
<evidence type="ECO:0000313" key="3">
    <source>
        <dbReference type="Proteomes" id="UP000305546"/>
    </source>
</evidence>
<dbReference type="EMBL" id="VDFW01000016">
    <property type="protein sequence ID" value="TNC24116.1"/>
    <property type="molecule type" value="Genomic_DNA"/>
</dbReference>
<evidence type="ECO:0008006" key="4">
    <source>
        <dbReference type="Google" id="ProtNLM"/>
    </source>
</evidence>
<feature type="transmembrane region" description="Helical" evidence="1">
    <location>
        <begin position="24"/>
        <end position="42"/>
    </location>
</feature>